<keyword evidence="3" id="KW-0378">Hydrolase</keyword>
<reference evidence="3 4" key="1">
    <citation type="submission" date="2021-05" db="EMBL/GenBank/DDBJ databases">
        <title>Petroleum and Energy Research Collection (APPE): ex situ preservation of microbial diversity associated with the oil industry and exploitation of its biotechnological potential.</title>
        <authorList>
            <person name="Paixao C.T.M."/>
            <person name="Gomes M.B."/>
            <person name="Oliveira V.M."/>
        </authorList>
    </citation>
    <scope>NUCLEOTIDE SEQUENCE [LARGE SCALE GENOMIC DNA]</scope>
    <source>
        <strain evidence="3 4">LIT2</strain>
    </source>
</reference>
<proteinExistence type="predicted"/>
<dbReference type="Proteomes" id="UP001319883">
    <property type="component" value="Unassembled WGS sequence"/>
</dbReference>
<evidence type="ECO:0000313" key="3">
    <source>
        <dbReference type="EMBL" id="MBZ9568454.1"/>
    </source>
</evidence>
<name>A0ABS7X218_9GAMM</name>
<keyword evidence="4" id="KW-1185">Reference proteome</keyword>
<feature type="chain" id="PRO_5046192718" evidence="1">
    <location>
        <begin position="25"/>
        <end position="268"/>
    </location>
</feature>
<dbReference type="Gene3D" id="2.40.70.10">
    <property type="entry name" value="Acid Proteases"/>
    <property type="match status" value="1"/>
</dbReference>
<dbReference type="GO" id="GO:0006508">
    <property type="term" value="P:proteolysis"/>
    <property type="evidence" value="ECO:0007669"/>
    <property type="project" value="UniProtKB-KW"/>
</dbReference>
<dbReference type="EMBL" id="JAGXFD010000001">
    <property type="protein sequence ID" value="MBZ9568454.1"/>
    <property type="molecule type" value="Genomic_DNA"/>
</dbReference>
<evidence type="ECO:0000313" key="4">
    <source>
        <dbReference type="Proteomes" id="UP001319883"/>
    </source>
</evidence>
<gene>
    <name evidence="3" type="ORF">KGQ91_12315</name>
</gene>
<sequence>MSIPTARWALVFSLALLTGGCAWQNSDTVERLDALVTTSRFEARLGRLETSLAARCEALDGAQADQRQALTGLRRAVQGVGRRVSRLNDDVTRLTRDTVVEVPECPAPRSPELADKEVLGRSEWIGLPTIGTFLKARIDTGANTGSLSAREITEFERDGEDWVRFKLALDDEAVVADAARDTWIEARITRRVRIIQAAGEESRPVISLPLALGPIEQNVDFTLNDRSHLTYPVLLGRRFLMDIAVVDVAREYLHERPEYPSEPPADAT</sequence>
<feature type="signal peptide" evidence="1">
    <location>
        <begin position="1"/>
        <end position="24"/>
    </location>
</feature>
<dbReference type="InterPro" id="IPR008503">
    <property type="entry name" value="Asp_endopeptidase"/>
</dbReference>
<dbReference type="RefSeq" id="WP_224414926.1">
    <property type="nucleotide sequence ID" value="NZ_JAGXFC010000001.1"/>
</dbReference>
<organism evidence="3 4">
    <name type="scientific">Modicisalibacter tunisiensis</name>
    <dbReference type="NCBI Taxonomy" id="390637"/>
    <lineage>
        <taxon>Bacteria</taxon>
        <taxon>Pseudomonadati</taxon>
        <taxon>Pseudomonadota</taxon>
        <taxon>Gammaproteobacteria</taxon>
        <taxon>Oceanospirillales</taxon>
        <taxon>Halomonadaceae</taxon>
        <taxon>Modicisalibacter</taxon>
    </lineage>
</organism>
<keyword evidence="3" id="KW-0645">Protease</keyword>
<dbReference type="PANTHER" id="PTHR38037:SF2">
    <property type="entry name" value="ATP-DEPENDENT ZINC PROTEASE DOMAIN-CONTAINING PROTEIN-RELATED"/>
    <property type="match status" value="1"/>
</dbReference>
<protein>
    <submittedName>
        <fullName evidence="3">ATP-dependent zinc protease</fullName>
    </submittedName>
</protein>
<keyword evidence="1" id="KW-0732">Signal</keyword>
<dbReference type="PROSITE" id="PS51257">
    <property type="entry name" value="PROKAR_LIPOPROTEIN"/>
    <property type="match status" value="1"/>
</dbReference>
<dbReference type="GO" id="GO:0008233">
    <property type="term" value="F:peptidase activity"/>
    <property type="evidence" value="ECO:0007669"/>
    <property type="project" value="UniProtKB-KW"/>
</dbReference>
<comment type="caution">
    <text evidence="3">The sequence shown here is derived from an EMBL/GenBank/DDBJ whole genome shotgun (WGS) entry which is preliminary data.</text>
</comment>
<dbReference type="Pfam" id="PF05618">
    <property type="entry name" value="Zn_protease"/>
    <property type="match status" value="1"/>
</dbReference>
<feature type="domain" description="Retropepsin-like aspartic endopeptidase" evidence="2">
    <location>
        <begin position="118"/>
        <end position="256"/>
    </location>
</feature>
<dbReference type="InterPro" id="IPR021109">
    <property type="entry name" value="Peptidase_aspartic_dom_sf"/>
</dbReference>
<evidence type="ECO:0000256" key="1">
    <source>
        <dbReference type="SAM" id="SignalP"/>
    </source>
</evidence>
<evidence type="ECO:0000259" key="2">
    <source>
        <dbReference type="Pfam" id="PF05618"/>
    </source>
</evidence>
<accession>A0ABS7X218</accession>
<dbReference type="PANTHER" id="PTHR38037">
    <property type="entry name" value="ZN_PROTEASE DOMAIN-CONTAINING PROTEIN"/>
    <property type="match status" value="1"/>
</dbReference>
<dbReference type="SUPFAM" id="SSF50630">
    <property type="entry name" value="Acid proteases"/>
    <property type="match status" value="1"/>
</dbReference>